<dbReference type="CDD" id="cd06445">
    <property type="entry name" value="ATase"/>
    <property type="match status" value="1"/>
</dbReference>
<evidence type="ECO:0000313" key="4">
    <source>
        <dbReference type="EMBL" id="GLB39024.1"/>
    </source>
</evidence>
<dbReference type="EMBL" id="BRPK01000006">
    <property type="protein sequence ID" value="GLB39024.1"/>
    <property type="molecule type" value="Genomic_DNA"/>
</dbReference>
<dbReference type="InterPro" id="IPR052520">
    <property type="entry name" value="ATL_DNA_repair"/>
</dbReference>
<keyword evidence="4" id="KW-0808">Transferase</keyword>
<evidence type="ECO:0000313" key="5">
    <source>
        <dbReference type="Proteomes" id="UP001063166"/>
    </source>
</evidence>
<gene>
    <name evidence="4" type="primary">atl1</name>
    <name evidence="4" type="ORF">LshimejAT787_0601860</name>
</gene>
<feature type="region of interest" description="Disordered" evidence="2">
    <location>
        <begin position="118"/>
        <end position="139"/>
    </location>
</feature>
<dbReference type="InterPro" id="IPR036388">
    <property type="entry name" value="WH-like_DNA-bd_sf"/>
</dbReference>
<name>A0A9P3ULA8_LYOSH</name>
<dbReference type="GO" id="GO:0006281">
    <property type="term" value="P:DNA repair"/>
    <property type="evidence" value="ECO:0007669"/>
    <property type="project" value="InterPro"/>
</dbReference>
<dbReference type="Proteomes" id="UP001063166">
    <property type="component" value="Unassembled WGS sequence"/>
</dbReference>
<dbReference type="SUPFAM" id="SSF46767">
    <property type="entry name" value="Methylated DNA-protein cysteine methyltransferase, C-terminal domain"/>
    <property type="match status" value="1"/>
</dbReference>
<sequence length="139" mass="14857">MDSAEFHAAVYDTVRLIPHCRVTSYGHIAKLIGMPRHSRHVGQALKFLSPDTNPPVPWHRVIGSSGAISSRGPGTQGAQRQRDALVAEGVEVTIGRTGEMRVDFARWGWFPEPGIGVAAGASAPEPSVELEPDAEPAPT</sequence>
<dbReference type="AlphaFoldDB" id="A0A9P3ULA8"/>
<keyword evidence="4" id="KW-0489">Methyltransferase</keyword>
<dbReference type="Gene3D" id="1.10.10.10">
    <property type="entry name" value="Winged helix-like DNA-binding domain superfamily/Winged helix DNA-binding domain"/>
    <property type="match status" value="1"/>
</dbReference>
<reference evidence="4" key="1">
    <citation type="submission" date="2022-07" db="EMBL/GenBank/DDBJ databases">
        <title>The genome of Lyophyllum shimeji provides insight into the initial evolution of ectomycorrhizal fungal genome.</title>
        <authorList>
            <person name="Kobayashi Y."/>
            <person name="Shibata T."/>
            <person name="Hirakawa H."/>
            <person name="Shigenobu S."/>
            <person name="Nishiyama T."/>
            <person name="Yamada A."/>
            <person name="Hasebe M."/>
            <person name="Kawaguchi M."/>
        </authorList>
    </citation>
    <scope>NUCLEOTIDE SEQUENCE</scope>
    <source>
        <strain evidence="4">AT787</strain>
    </source>
</reference>
<proteinExistence type="predicted"/>
<evidence type="ECO:0000256" key="2">
    <source>
        <dbReference type="SAM" id="MobiDB-lite"/>
    </source>
</evidence>
<dbReference type="Pfam" id="PF01035">
    <property type="entry name" value="DNA_binding_1"/>
    <property type="match status" value="1"/>
</dbReference>
<comment type="caution">
    <text evidence="4">The sequence shown here is derived from an EMBL/GenBank/DDBJ whole genome shotgun (WGS) entry which is preliminary data.</text>
</comment>
<keyword evidence="1" id="KW-0227">DNA damage</keyword>
<evidence type="ECO:0000259" key="3">
    <source>
        <dbReference type="Pfam" id="PF01035"/>
    </source>
</evidence>
<dbReference type="InterPro" id="IPR014048">
    <property type="entry name" value="MethylDNA_cys_MeTrfase_DNA-bd"/>
</dbReference>
<dbReference type="InterPro" id="IPR036217">
    <property type="entry name" value="MethylDNA_cys_MeTrfase_DNAb"/>
</dbReference>
<feature type="domain" description="Methylated-DNA-[protein]-cysteine S-methyltransferase DNA binding" evidence="3">
    <location>
        <begin position="5"/>
        <end position="90"/>
    </location>
</feature>
<evidence type="ECO:0000256" key="1">
    <source>
        <dbReference type="ARBA" id="ARBA00022763"/>
    </source>
</evidence>
<dbReference type="GO" id="GO:0032259">
    <property type="term" value="P:methylation"/>
    <property type="evidence" value="ECO:0007669"/>
    <property type="project" value="UniProtKB-KW"/>
</dbReference>
<dbReference type="GO" id="GO:0008168">
    <property type="term" value="F:methyltransferase activity"/>
    <property type="evidence" value="ECO:0007669"/>
    <property type="project" value="UniProtKB-KW"/>
</dbReference>
<accession>A0A9P3ULA8</accession>
<protein>
    <submittedName>
        <fullName evidence="4">6-O-methylguanine DNA methyltransferase, DNA binding domain</fullName>
    </submittedName>
</protein>
<dbReference type="OrthoDB" id="2548197at2759"/>
<keyword evidence="5" id="KW-1185">Reference proteome</keyword>
<feature type="compositionally biased region" description="Acidic residues" evidence="2">
    <location>
        <begin position="128"/>
        <end position="139"/>
    </location>
</feature>
<dbReference type="PANTHER" id="PTHR42942:SF1">
    <property type="entry name" value="ALKYLTRANSFERASE-LIKE PROTEIN 1"/>
    <property type="match status" value="1"/>
</dbReference>
<dbReference type="PANTHER" id="PTHR42942">
    <property type="entry name" value="6-O-METHYLGUANINE DNA METHYLTRANSFERASE"/>
    <property type="match status" value="1"/>
</dbReference>
<organism evidence="4 5">
    <name type="scientific">Lyophyllum shimeji</name>
    <name type="common">Hon-shimeji</name>
    <name type="synonym">Tricholoma shimeji</name>
    <dbReference type="NCBI Taxonomy" id="47721"/>
    <lineage>
        <taxon>Eukaryota</taxon>
        <taxon>Fungi</taxon>
        <taxon>Dikarya</taxon>
        <taxon>Basidiomycota</taxon>
        <taxon>Agaricomycotina</taxon>
        <taxon>Agaricomycetes</taxon>
        <taxon>Agaricomycetidae</taxon>
        <taxon>Agaricales</taxon>
        <taxon>Tricholomatineae</taxon>
        <taxon>Lyophyllaceae</taxon>
        <taxon>Lyophyllum</taxon>
    </lineage>
</organism>